<name>A0ABT2MVJ6_9CYAN</name>
<keyword evidence="7" id="KW-1185">Reference proteome</keyword>
<dbReference type="PANTHER" id="PTHR32114:SF2">
    <property type="entry name" value="ABC TRANSPORTER ABCH.3"/>
    <property type="match status" value="1"/>
</dbReference>
<evidence type="ECO:0000256" key="3">
    <source>
        <dbReference type="ARBA" id="ARBA00013368"/>
    </source>
</evidence>
<proteinExistence type="inferred from homology"/>
<evidence type="ECO:0000313" key="7">
    <source>
        <dbReference type="Proteomes" id="UP001525890"/>
    </source>
</evidence>
<organism evidence="6 7">
    <name type="scientific">Laspinema palackyanum D2a</name>
    <dbReference type="NCBI Taxonomy" id="2953684"/>
    <lineage>
        <taxon>Bacteria</taxon>
        <taxon>Bacillati</taxon>
        <taxon>Cyanobacteriota</taxon>
        <taxon>Cyanophyceae</taxon>
        <taxon>Oscillatoriophycideae</taxon>
        <taxon>Oscillatoriales</taxon>
        <taxon>Laspinemataceae</taxon>
        <taxon>Laspinema</taxon>
        <taxon>Laspinema palackyanum</taxon>
    </lineage>
</organism>
<dbReference type="Gene3D" id="3.40.50.300">
    <property type="entry name" value="P-loop containing nucleotide triphosphate hydrolases"/>
    <property type="match status" value="2"/>
</dbReference>
<comment type="similarity">
    <text evidence="1">Belongs to the SMC family. SbcC subfamily.</text>
</comment>
<accession>A0ABT2MVJ6</accession>
<evidence type="ECO:0000256" key="4">
    <source>
        <dbReference type="SAM" id="Coils"/>
    </source>
</evidence>
<comment type="caution">
    <text evidence="6">The sequence shown here is derived from an EMBL/GenBank/DDBJ whole genome shotgun (WGS) entry which is preliminary data.</text>
</comment>
<feature type="coiled-coil region" evidence="4">
    <location>
        <begin position="260"/>
        <end position="294"/>
    </location>
</feature>
<dbReference type="EMBL" id="JAMXFF010000036">
    <property type="protein sequence ID" value="MCT7968758.1"/>
    <property type="molecule type" value="Genomic_DNA"/>
</dbReference>
<evidence type="ECO:0000256" key="2">
    <source>
        <dbReference type="ARBA" id="ARBA00011322"/>
    </source>
</evidence>
<dbReference type="InterPro" id="IPR027417">
    <property type="entry name" value="P-loop_NTPase"/>
</dbReference>
<protein>
    <recommendedName>
        <fullName evidence="3">Nuclease SbcCD subunit C</fullName>
    </recommendedName>
</protein>
<evidence type="ECO:0000256" key="1">
    <source>
        <dbReference type="ARBA" id="ARBA00006930"/>
    </source>
</evidence>
<feature type="domain" description="Rad50/SbcC-type AAA" evidence="5">
    <location>
        <begin position="5"/>
        <end position="288"/>
    </location>
</feature>
<evidence type="ECO:0000259" key="5">
    <source>
        <dbReference type="Pfam" id="PF13476"/>
    </source>
</evidence>
<dbReference type="InterPro" id="IPR038729">
    <property type="entry name" value="Rad50/SbcC_AAA"/>
</dbReference>
<dbReference type="RefSeq" id="WP_368008253.1">
    <property type="nucleotide sequence ID" value="NZ_JAMXFF010000036.1"/>
</dbReference>
<keyword evidence="4" id="KW-0175">Coiled coil</keyword>
<feature type="coiled-coil region" evidence="4">
    <location>
        <begin position="392"/>
        <end position="514"/>
    </location>
</feature>
<sequence length="690" mass="79280">MKLISLTLCNFRQFYGRTPEIFLSRGSHNTTIIHGNNGSGKTTLMNAFTWVLYEQFSAAFAGPDRLVNKRAITEAKPGEPVACWVQLVFEHDSKRYQAKRLIRAYNTETGITHGSSELFMTIAGDDGRWSPPPPQQHPDDIIGRILPESLHQYFFFDGERIEYIVRSEKKAEIAEATKKLLGLEVLNRAIRHLGETRKNLETELKAIGDPQTKQLLKEKATREKDGTRLQKRQTEITQELEAQAQLKKTISDRLLELGGAEELQKRRKNLEEQNTSIRNQLKQAKETLKRAISSQGYITLLGEFTSEFRTLVNDLRNRGELPAGIKQPFVQQLLDRQRCICGAELSEGNPARQLVRSWMDKAGMADIEETAIRMSTQVEAIDKQVPDFWQEMDRQQKAIEGFRTELSAIETQLDEIKDKLRSYPDENIQELQKRLDEIERKMSELDRESGSNQTQIDSLQGAIDRLNKQVEKQKTNEEKQELAKKRVFATQDAIDRLTEVRSRLENQFRTQLEQRVQEIFSEISFTPYLPKLNDKYELTLIENTSGFEVPVAASTGENQILSLSFIGGIIDGVREWSKKNTLMGPDSSTFPIVMDSPFGSLDEIYRRQIAKILPQLANQLVVLVTKTQWRGEVAQEMKPYIGKEYVLVYNSPKPDCEEDWIELKGMRYPLVKFSPNEFEYTEVVEVDEAF</sequence>
<dbReference type="Pfam" id="PF13476">
    <property type="entry name" value="AAA_23"/>
    <property type="match status" value="1"/>
</dbReference>
<comment type="subunit">
    <text evidence="2">Heterodimer of SbcC and SbcD.</text>
</comment>
<evidence type="ECO:0000313" key="6">
    <source>
        <dbReference type="EMBL" id="MCT7968758.1"/>
    </source>
</evidence>
<dbReference type="PANTHER" id="PTHR32114">
    <property type="entry name" value="ABC TRANSPORTER ABCH.3"/>
    <property type="match status" value="1"/>
</dbReference>
<gene>
    <name evidence="6" type="ORF">NG799_20835</name>
</gene>
<reference evidence="6 7" key="1">
    <citation type="journal article" date="2022" name="Front. Microbiol.">
        <title>High genomic differentiation and limited gene flow indicate recent cryptic speciation within the genus Laspinema (cyanobacteria).</title>
        <authorList>
            <person name="Stanojkovic A."/>
            <person name="Skoupy S."/>
            <person name="Skaloud P."/>
            <person name="Dvorak P."/>
        </authorList>
    </citation>
    <scope>NUCLEOTIDE SEQUENCE [LARGE SCALE GENOMIC DNA]</scope>
    <source>
        <strain evidence="6 7">D2a</strain>
    </source>
</reference>
<dbReference type="SUPFAM" id="SSF52540">
    <property type="entry name" value="P-loop containing nucleoside triphosphate hydrolases"/>
    <property type="match status" value="2"/>
</dbReference>
<dbReference type="Proteomes" id="UP001525890">
    <property type="component" value="Unassembled WGS sequence"/>
</dbReference>